<dbReference type="OrthoDB" id="4640936at2"/>
<keyword evidence="1" id="KW-0472">Membrane</keyword>
<comment type="caution">
    <text evidence="2">The sequence shown here is derived from an EMBL/GenBank/DDBJ whole genome shotgun (WGS) entry which is preliminary data.</text>
</comment>
<name>A0A1E3RMC1_MYCFV</name>
<evidence type="ECO:0000313" key="3">
    <source>
        <dbReference type="Proteomes" id="UP000094053"/>
    </source>
</evidence>
<keyword evidence="1" id="KW-0812">Transmembrane</keyword>
<gene>
    <name evidence="2" type="ORF">BHQ18_10625</name>
</gene>
<reference evidence="3" key="1">
    <citation type="submission" date="2016-09" db="EMBL/GenBank/DDBJ databases">
        <authorList>
            <person name="Greninger A.L."/>
            <person name="Jerome K.R."/>
            <person name="Mcnair B."/>
            <person name="Wallis C."/>
            <person name="Fang F."/>
        </authorList>
    </citation>
    <scope>NUCLEOTIDE SEQUENCE [LARGE SCALE GENOMIC DNA]</scope>
    <source>
        <strain evidence="3">M6</strain>
    </source>
</reference>
<dbReference type="EMBL" id="MIHA01000006">
    <property type="protein sequence ID" value="ODQ90582.1"/>
    <property type="molecule type" value="Genomic_DNA"/>
</dbReference>
<evidence type="ECO:0000313" key="2">
    <source>
        <dbReference type="EMBL" id="ODQ90582.1"/>
    </source>
</evidence>
<keyword evidence="3" id="KW-1185">Reference proteome</keyword>
<keyword evidence="1" id="KW-1133">Transmembrane helix</keyword>
<proteinExistence type="predicted"/>
<accession>A0A1E3RMC1</accession>
<feature type="transmembrane region" description="Helical" evidence="1">
    <location>
        <begin position="20"/>
        <end position="48"/>
    </location>
</feature>
<protein>
    <recommendedName>
        <fullName evidence="4">Transmembrane protein</fullName>
    </recommendedName>
</protein>
<dbReference type="AlphaFoldDB" id="A0A1E3RMC1"/>
<organism evidence="2 3">
    <name type="scientific">Mycolicibacterium flavescens</name>
    <name type="common">Mycobacterium flavescens</name>
    <dbReference type="NCBI Taxonomy" id="1776"/>
    <lineage>
        <taxon>Bacteria</taxon>
        <taxon>Bacillati</taxon>
        <taxon>Actinomycetota</taxon>
        <taxon>Actinomycetes</taxon>
        <taxon>Mycobacteriales</taxon>
        <taxon>Mycobacteriaceae</taxon>
        <taxon>Mycolicibacterium</taxon>
    </lineage>
</organism>
<feature type="transmembrane region" description="Helical" evidence="1">
    <location>
        <begin position="68"/>
        <end position="88"/>
    </location>
</feature>
<sequence length="120" mass="12249">MTQSSCPAPLPRRSVSGVDLAVSITALVLTVAMIATAAVLGFFSLAFLDHCPPESCSEEGAVDAVFNAVLIAAAIGAAGLVVTIVQLARRRRGWPFAASTFGLCLVTFVLGGVALNMAVT</sequence>
<dbReference type="STRING" id="1776.BHQ18_10625"/>
<dbReference type="RefSeq" id="WP_069413646.1">
    <property type="nucleotide sequence ID" value="NZ_JACKUL010000014.1"/>
</dbReference>
<feature type="transmembrane region" description="Helical" evidence="1">
    <location>
        <begin position="100"/>
        <end position="119"/>
    </location>
</feature>
<evidence type="ECO:0008006" key="4">
    <source>
        <dbReference type="Google" id="ProtNLM"/>
    </source>
</evidence>
<evidence type="ECO:0000256" key="1">
    <source>
        <dbReference type="SAM" id="Phobius"/>
    </source>
</evidence>
<dbReference type="Proteomes" id="UP000094053">
    <property type="component" value="Unassembled WGS sequence"/>
</dbReference>